<evidence type="ECO:0000259" key="2">
    <source>
        <dbReference type="Pfam" id="PF02517"/>
    </source>
</evidence>
<keyword evidence="1" id="KW-0812">Transmembrane</keyword>
<sequence>MSQQNPNSFLNKIKKPLTFSLLILPFAVIGGYFVGIYTFETFSEDVREEMLKKVHTLKNLCLLTTLQSSVYGLICSFFGYILSDSIGLMKPIRFEQNTLIRTGLITIICGIMLASDYFVFCPLIPKLYDFYGKGINFANFITSLFYGGVIEEIIMRLFLMSLLSFILWKTFCKKYSKEIIPKWIFIVSNFVCALAFAALHLPATVNMFGKLTPLLLFRCFLLNGFFGLVFGRFYRKYGIQYAILGHAGTHFISKIILIAVL</sequence>
<keyword evidence="1" id="KW-0472">Membrane</keyword>
<keyword evidence="1" id="KW-1133">Transmembrane helix</keyword>
<evidence type="ECO:0000313" key="3">
    <source>
        <dbReference type="EMBL" id="KAK8852560.1"/>
    </source>
</evidence>
<dbReference type="InterPro" id="IPR003675">
    <property type="entry name" value="Rce1/LyrA-like_dom"/>
</dbReference>
<dbReference type="Pfam" id="PF02517">
    <property type="entry name" value="Rce1-like"/>
    <property type="match status" value="1"/>
</dbReference>
<name>A0ABR2HTV0_9EUKA</name>
<proteinExistence type="predicted"/>
<feature type="domain" description="CAAX prenyl protease 2/Lysostaphin resistance protein A-like" evidence="2">
    <location>
        <begin position="137"/>
        <end position="251"/>
    </location>
</feature>
<feature type="transmembrane region" description="Helical" evidence="1">
    <location>
        <begin position="215"/>
        <end position="234"/>
    </location>
</feature>
<comment type="caution">
    <text evidence="3">The sequence shown here is derived from an EMBL/GenBank/DDBJ whole genome shotgun (WGS) entry which is preliminary data.</text>
</comment>
<feature type="transmembrane region" description="Helical" evidence="1">
    <location>
        <begin position="183"/>
        <end position="203"/>
    </location>
</feature>
<feature type="transmembrane region" description="Helical" evidence="1">
    <location>
        <begin position="20"/>
        <end position="39"/>
    </location>
</feature>
<dbReference type="Proteomes" id="UP001470230">
    <property type="component" value="Unassembled WGS sequence"/>
</dbReference>
<feature type="transmembrane region" description="Helical" evidence="1">
    <location>
        <begin position="102"/>
        <end position="123"/>
    </location>
</feature>
<feature type="transmembrane region" description="Helical" evidence="1">
    <location>
        <begin position="60"/>
        <end position="82"/>
    </location>
</feature>
<dbReference type="EMBL" id="JAPFFF010000023">
    <property type="protein sequence ID" value="KAK8852560.1"/>
    <property type="molecule type" value="Genomic_DNA"/>
</dbReference>
<accession>A0ABR2HTV0</accession>
<organism evidence="3 4">
    <name type="scientific">Tritrichomonas musculus</name>
    <dbReference type="NCBI Taxonomy" id="1915356"/>
    <lineage>
        <taxon>Eukaryota</taxon>
        <taxon>Metamonada</taxon>
        <taxon>Parabasalia</taxon>
        <taxon>Tritrichomonadida</taxon>
        <taxon>Tritrichomonadidae</taxon>
        <taxon>Tritrichomonas</taxon>
    </lineage>
</organism>
<evidence type="ECO:0000256" key="1">
    <source>
        <dbReference type="SAM" id="Phobius"/>
    </source>
</evidence>
<reference evidence="3 4" key="1">
    <citation type="submission" date="2024-04" db="EMBL/GenBank/DDBJ databases">
        <title>Tritrichomonas musculus Genome.</title>
        <authorList>
            <person name="Alves-Ferreira E."/>
            <person name="Grigg M."/>
            <person name="Lorenzi H."/>
            <person name="Galac M."/>
        </authorList>
    </citation>
    <scope>NUCLEOTIDE SEQUENCE [LARGE SCALE GENOMIC DNA]</scope>
    <source>
        <strain evidence="3 4">EAF2021</strain>
    </source>
</reference>
<keyword evidence="4" id="KW-1185">Reference proteome</keyword>
<evidence type="ECO:0000313" key="4">
    <source>
        <dbReference type="Proteomes" id="UP001470230"/>
    </source>
</evidence>
<feature type="transmembrane region" description="Helical" evidence="1">
    <location>
        <begin position="153"/>
        <end position="171"/>
    </location>
</feature>
<protein>
    <recommendedName>
        <fullName evidence="2">CAAX prenyl protease 2/Lysostaphin resistance protein A-like domain-containing protein</fullName>
    </recommendedName>
</protein>
<gene>
    <name evidence="3" type="ORF">M9Y10_017548</name>
</gene>